<dbReference type="EC" id="3.5.2.6" evidence="5"/>
<keyword evidence="8" id="KW-1185">Reference proteome</keyword>
<proteinExistence type="inferred from homology"/>
<dbReference type="Gene3D" id="3.40.710.10">
    <property type="entry name" value="DD-peptidase/beta-lactamase superfamily"/>
    <property type="match status" value="1"/>
</dbReference>
<reference evidence="7 8" key="1">
    <citation type="journal article" date="2015" name="Stand. Genomic Sci.">
        <title>Genomic Encyclopedia of Bacterial and Archaeal Type Strains, Phase III: the genomes of soil and plant-associated and newly described type strains.</title>
        <authorList>
            <person name="Whitman W.B."/>
            <person name="Woyke T."/>
            <person name="Klenk H.P."/>
            <person name="Zhou Y."/>
            <person name="Lilburn T.G."/>
            <person name="Beck B.J."/>
            <person name="De Vos P."/>
            <person name="Vandamme P."/>
            <person name="Eisen J.A."/>
            <person name="Garrity G."/>
            <person name="Hugenholtz P."/>
            <person name="Kyrpides N.C."/>
        </authorList>
    </citation>
    <scope>NUCLEOTIDE SEQUENCE [LARGE SCALE GENOMIC DNA]</scope>
    <source>
        <strain evidence="7 8">CV2</strain>
    </source>
</reference>
<comment type="similarity">
    <text evidence="2 5">Belongs to the class-C beta-lactamase family.</text>
</comment>
<dbReference type="Proteomes" id="UP000293519">
    <property type="component" value="Unassembled WGS sequence"/>
</dbReference>
<evidence type="ECO:0000313" key="8">
    <source>
        <dbReference type="Proteomes" id="UP000293519"/>
    </source>
</evidence>
<dbReference type="GO" id="GO:0008800">
    <property type="term" value="F:beta-lactamase activity"/>
    <property type="evidence" value="ECO:0007669"/>
    <property type="project" value="UniProtKB-UniRule"/>
</dbReference>
<dbReference type="GO" id="GO:0030288">
    <property type="term" value="C:outer membrane-bounded periplasmic space"/>
    <property type="evidence" value="ECO:0007669"/>
    <property type="project" value="InterPro"/>
</dbReference>
<dbReference type="InterPro" id="IPR001586">
    <property type="entry name" value="Beta-lactam_class-C_AS"/>
</dbReference>
<comment type="catalytic activity">
    <reaction evidence="1 5">
        <text>a beta-lactam + H2O = a substituted beta-amino acid</text>
        <dbReference type="Rhea" id="RHEA:20401"/>
        <dbReference type="ChEBI" id="CHEBI:15377"/>
        <dbReference type="ChEBI" id="CHEBI:35627"/>
        <dbReference type="ChEBI" id="CHEBI:140347"/>
        <dbReference type="EC" id="3.5.2.6"/>
    </reaction>
</comment>
<feature type="domain" description="Beta-lactamase-related" evidence="6">
    <location>
        <begin position="19"/>
        <end position="308"/>
    </location>
</feature>
<dbReference type="EMBL" id="SGWW01000001">
    <property type="protein sequence ID" value="RZS59645.1"/>
    <property type="molecule type" value="Genomic_DNA"/>
</dbReference>
<evidence type="ECO:0000313" key="7">
    <source>
        <dbReference type="EMBL" id="RZS59645.1"/>
    </source>
</evidence>
<evidence type="ECO:0000256" key="1">
    <source>
        <dbReference type="ARBA" id="ARBA00001526"/>
    </source>
</evidence>
<dbReference type="Pfam" id="PF00144">
    <property type="entry name" value="Beta-lactamase"/>
    <property type="match status" value="1"/>
</dbReference>
<evidence type="ECO:0000256" key="4">
    <source>
        <dbReference type="ARBA" id="ARBA00023251"/>
    </source>
</evidence>
<organism evidence="7 8">
    <name type="scientific">Microcella putealis</name>
    <dbReference type="NCBI Taxonomy" id="337005"/>
    <lineage>
        <taxon>Bacteria</taxon>
        <taxon>Bacillati</taxon>
        <taxon>Actinomycetota</taxon>
        <taxon>Actinomycetes</taxon>
        <taxon>Micrococcales</taxon>
        <taxon>Microbacteriaceae</taxon>
        <taxon>Microcella</taxon>
    </lineage>
</organism>
<keyword evidence="4 5" id="KW-0046">Antibiotic resistance</keyword>
<protein>
    <recommendedName>
        <fullName evidence="5">Beta-lactamase</fullName>
        <ecNumber evidence="5">3.5.2.6</ecNumber>
    </recommendedName>
</protein>
<evidence type="ECO:0000256" key="5">
    <source>
        <dbReference type="RuleBase" id="RU361140"/>
    </source>
</evidence>
<evidence type="ECO:0000256" key="3">
    <source>
        <dbReference type="ARBA" id="ARBA00022801"/>
    </source>
</evidence>
<dbReference type="GO" id="GO:0046677">
    <property type="term" value="P:response to antibiotic"/>
    <property type="evidence" value="ECO:0007669"/>
    <property type="project" value="UniProtKB-UniRule"/>
</dbReference>
<sequence>MTFREDAALHDRARRLLGARHTVWAAATVSGREVRIAVHGTTRDGDFEIGSVSKAVTGLLYADAVARGEITGETRLGDLLPLGNAGAADVTLGSLAVHRSGLPRLPSSADSWRKTVALWRHGSNPYGESLAELVEQARREQPGAPRPLYSNFGFELLGHAIAAAAQLSYAELVASRLTNPLGMHGSYVPSNAHELRGTAVVGTSRRGKPREPWTGEALAPAGGIRATIDDMATMVSSILSGNAPGLGALDPVETLAGVTRIGAAWLTTPVRGRTVTWHNGGTGGFRSWIGIDRAAVTGAVVMTATSRSVDRCGFELVKDLNAR</sequence>
<dbReference type="PANTHER" id="PTHR46825:SF9">
    <property type="entry name" value="BETA-LACTAMASE-RELATED DOMAIN-CONTAINING PROTEIN"/>
    <property type="match status" value="1"/>
</dbReference>
<keyword evidence="3 5" id="KW-0378">Hydrolase</keyword>
<evidence type="ECO:0000256" key="2">
    <source>
        <dbReference type="ARBA" id="ARBA00007840"/>
    </source>
</evidence>
<dbReference type="RefSeq" id="WP_241969001.1">
    <property type="nucleotide sequence ID" value="NZ_SGWW01000001.1"/>
</dbReference>
<dbReference type="InterPro" id="IPR050491">
    <property type="entry name" value="AmpC-like"/>
</dbReference>
<accession>A0A4Q7LX95</accession>
<name>A0A4Q7LX95_9MICO</name>
<dbReference type="SUPFAM" id="SSF56601">
    <property type="entry name" value="beta-lactamase/transpeptidase-like"/>
    <property type="match status" value="1"/>
</dbReference>
<comment type="caution">
    <text evidence="7">The sequence shown here is derived from an EMBL/GenBank/DDBJ whole genome shotgun (WGS) entry which is preliminary data.</text>
</comment>
<dbReference type="InterPro" id="IPR001466">
    <property type="entry name" value="Beta-lactam-related"/>
</dbReference>
<dbReference type="AlphaFoldDB" id="A0A4Q7LX95"/>
<gene>
    <name evidence="7" type="ORF">EV141_0877</name>
</gene>
<dbReference type="PANTHER" id="PTHR46825">
    <property type="entry name" value="D-ALANYL-D-ALANINE-CARBOXYPEPTIDASE/ENDOPEPTIDASE AMPH"/>
    <property type="match status" value="1"/>
</dbReference>
<dbReference type="PROSITE" id="PS00336">
    <property type="entry name" value="BETA_LACTAMASE_C"/>
    <property type="match status" value="1"/>
</dbReference>
<evidence type="ECO:0000259" key="6">
    <source>
        <dbReference type="Pfam" id="PF00144"/>
    </source>
</evidence>
<dbReference type="InterPro" id="IPR012338">
    <property type="entry name" value="Beta-lactam/transpept-like"/>
</dbReference>
<dbReference type="GO" id="GO:0017001">
    <property type="term" value="P:antibiotic catabolic process"/>
    <property type="evidence" value="ECO:0007669"/>
    <property type="project" value="InterPro"/>
</dbReference>